<keyword evidence="2" id="KW-1185">Reference proteome</keyword>
<protein>
    <recommendedName>
        <fullName evidence="3">Cof-type HAD-IIB family hydrolase</fullName>
    </recommendedName>
</protein>
<sequence length="267" mass="29921">MSKITAVFFDVDGTLLNSEHQMLESTKMVLRKLEEKGIPYAIASARGPASILPLFEQFDFRAPMVSFNGALVYDIDENVIKSTGMEKEEAAEVIDFIEDYSPKVLLNYYSYFNWMVKDAEHPRIIAEEGIAGEKAISLTVKESDFDEFHQIYCLGSPEDIDNLEKALVAKYPDLYIAKSSPVDVLINRRGISKARGMEILAENQGWDISSTVAFGDGFNDKEMLEHAKYSFAMGNAPEDLKQYAKAVTDTNDNDGIYKAMQSLGLFD</sequence>
<dbReference type="SFLD" id="SFLDS00003">
    <property type="entry name" value="Haloacid_Dehalogenase"/>
    <property type="match status" value="1"/>
</dbReference>
<dbReference type="KEGG" id="fsa:C5Q98_04625"/>
<dbReference type="Proteomes" id="UP000237947">
    <property type="component" value="Chromosome"/>
</dbReference>
<dbReference type="Pfam" id="PF08282">
    <property type="entry name" value="Hydrolase_3"/>
    <property type="match status" value="1"/>
</dbReference>
<dbReference type="EMBL" id="CP027226">
    <property type="protein sequence ID" value="AVM42544.1"/>
    <property type="molecule type" value="Genomic_DNA"/>
</dbReference>
<dbReference type="PROSITE" id="PS01228">
    <property type="entry name" value="COF_1"/>
    <property type="match status" value="1"/>
</dbReference>
<dbReference type="SUPFAM" id="SSF56784">
    <property type="entry name" value="HAD-like"/>
    <property type="match status" value="1"/>
</dbReference>
<dbReference type="PROSITE" id="PS01229">
    <property type="entry name" value="COF_2"/>
    <property type="match status" value="1"/>
</dbReference>
<evidence type="ECO:0000313" key="2">
    <source>
        <dbReference type="Proteomes" id="UP000237947"/>
    </source>
</evidence>
<dbReference type="SFLD" id="SFLDG01140">
    <property type="entry name" value="C2.B:_Phosphomannomutase_and_P"/>
    <property type="match status" value="1"/>
</dbReference>
<dbReference type="InterPro" id="IPR000150">
    <property type="entry name" value="Cof"/>
</dbReference>
<dbReference type="NCBIfam" id="TIGR01484">
    <property type="entry name" value="HAD-SF-IIB"/>
    <property type="match status" value="1"/>
</dbReference>
<accession>A0A2S0KNG0</accession>
<dbReference type="PANTHER" id="PTHR10000">
    <property type="entry name" value="PHOSPHOSERINE PHOSPHATASE"/>
    <property type="match status" value="1"/>
</dbReference>
<dbReference type="GO" id="GO:0000287">
    <property type="term" value="F:magnesium ion binding"/>
    <property type="evidence" value="ECO:0007669"/>
    <property type="project" value="TreeGrafter"/>
</dbReference>
<evidence type="ECO:0008006" key="3">
    <source>
        <dbReference type="Google" id="ProtNLM"/>
    </source>
</evidence>
<proteinExistence type="predicted"/>
<dbReference type="InterPro" id="IPR006379">
    <property type="entry name" value="HAD-SF_hydro_IIB"/>
</dbReference>
<evidence type="ECO:0000313" key="1">
    <source>
        <dbReference type="EMBL" id="AVM42544.1"/>
    </source>
</evidence>
<dbReference type="GO" id="GO:0005829">
    <property type="term" value="C:cytosol"/>
    <property type="evidence" value="ECO:0007669"/>
    <property type="project" value="TreeGrafter"/>
</dbReference>
<dbReference type="InterPro" id="IPR036412">
    <property type="entry name" value="HAD-like_sf"/>
</dbReference>
<dbReference type="RefSeq" id="WP_106012500.1">
    <property type="nucleotide sequence ID" value="NZ_CP027226.1"/>
</dbReference>
<dbReference type="CDD" id="cd07516">
    <property type="entry name" value="HAD_Pase"/>
    <property type="match status" value="1"/>
</dbReference>
<dbReference type="AlphaFoldDB" id="A0A2S0KNG0"/>
<dbReference type="NCBIfam" id="TIGR00099">
    <property type="entry name" value="Cof-subfamily"/>
    <property type="match status" value="1"/>
</dbReference>
<dbReference type="Gene3D" id="3.30.1240.10">
    <property type="match status" value="1"/>
</dbReference>
<dbReference type="GO" id="GO:0016791">
    <property type="term" value="F:phosphatase activity"/>
    <property type="evidence" value="ECO:0007669"/>
    <property type="project" value="TreeGrafter"/>
</dbReference>
<name>A0A2S0KNG0_9FIRM</name>
<dbReference type="OrthoDB" id="9814970at2"/>
<dbReference type="Gene3D" id="3.40.50.1000">
    <property type="entry name" value="HAD superfamily/HAD-like"/>
    <property type="match status" value="1"/>
</dbReference>
<organism evidence="1 2">
    <name type="scientific">Fastidiosipila sanguinis</name>
    <dbReference type="NCBI Taxonomy" id="236753"/>
    <lineage>
        <taxon>Bacteria</taxon>
        <taxon>Bacillati</taxon>
        <taxon>Bacillota</taxon>
        <taxon>Clostridia</taxon>
        <taxon>Eubacteriales</taxon>
        <taxon>Oscillospiraceae</taxon>
        <taxon>Fastidiosipila</taxon>
    </lineage>
</organism>
<dbReference type="InterPro" id="IPR023214">
    <property type="entry name" value="HAD_sf"/>
</dbReference>
<gene>
    <name evidence="1" type="ORF">C5Q98_04625</name>
</gene>
<dbReference type="PANTHER" id="PTHR10000:SF8">
    <property type="entry name" value="HAD SUPERFAMILY HYDROLASE-LIKE, TYPE 3"/>
    <property type="match status" value="1"/>
</dbReference>
<reference evidence="2" key="1">
    <citation type="submission" date="2018-02" db="EMBL/GenBank/DDBJ databases">
        <authorList>
            <person name="Holder M.E."/>
            <person name="Ajami N.J."/>
            <person name="Petrosino J.F."/>
        </authorList>
    </citation>
    <scope>NUCLEOTIDE SEQUENCE [LARGE SCALE GENOMIC DNA]</scope>
    <source>
        <strain evidence="2">CCUG 47711</strain>
    </source>
</reference>